<keyword evidence="3" id="KW-1185">Reference proteome</keyword>
<dbReference type="RefSeq" id="WP_162845506.1">
    <property type="nucleotide sequence ID" value="NZ_AP018042.1"/>
</dbReference>
<evidence type="ECO:0000313" key="3">
    <source>
        <dbReference type="Proteomes" id="UP000218267"/>
    </source>
</evidence>
<reference evidence="3" key="2">
    <citation type="journal article" date="2020" name="Antonie Van Leeuwenhoek">
        <title>Labilibaculum antarcticum sp. nov., a novel facultative anaerobic, psychrotorelant bacterium isolated from marine sediment of Antarctica.</title>
        <authorList>
            <person name="Watanabe M."/>
            <person name="Kojima H."/>
            <person name="Fukui M."/>
        </authorList>
    </citation>
    <scope>NUCLEOTIDE SEQUENCE [LARGE SCALE GENOMIC DNA]</scope>
    <source>
        <strain evidence="3">SPP2</strain>
    </source>
</reference>
<proteinExistence type="predicted"/>
<evidence type="ECO:0000256" key="1">
    <source>
        <dbReference type="SAM" id="Phobius"/>
    </source>
</evidence>
<accession>A0A1Y1CPT1</accession>
<protein>
    <submittedName>
        <fullName evidence="2">Uncharacterized protein</fullName>
    </submittedName>
</protein>
<sequence>MEKKRSTRQIKSLTMLFDDWLSKADEKDKALAPNVRKGKWALILFAFSLLFAGSFVCLPVAQFLGTRMESPSGNAYETREMESGKPTFEMPVDSFENQLKRNLHENLSEKK</sequence>
<organism evidence="2 3">
    <name type="scientific">Labilibaculum antarcticum</name>
    <dbReference type="NCBI Taxonomy" id="1717717"/>
    <lineage>
        <taxon>Bacteria</taxon>
        <taxon>Pseudomonadati</taxon>
        <taxon>Bacteroidota</taxon>
        <taxon>Bacteroidia</taxon>
        <taxon>Marinilabiliales</taxon>
        <taxon>Marinifilaceae</taxon>
        <taxon>Labilibaculum</taxon>
    </lineage>
</organism>
<dbReference type="AlphaFoldDB" id="A0A1Y1CPT1"/>
<dbReference type="KEGG" id="mbas:ALGA_4084"/>
<dbReference type="Proteomes" id="UP000218267">
    <property type="component" value="Chromosome"/>
</dbReference>
<feature type="transmembrane region" description="Helical" evidence="1">
    <location>
        <begin position="40"/>
        <end position="64"/>
    </location>
</feature>
<keyword evidence="1" id="KW-0812">Transmembrane</keyword>
<evidence type="ECO:0000313" key="2">
    <source>
        <dbReference type="EMBL" id="BAX82375.1"/>
    </source>
</evidence>
<keyword evidence="1" id="KW-1133">Transmembrane helix</keyword>
<dbReference type="EMBL" id="AP018042">
    <property type="protein sequence ID" value="BAX82375.1"/>
    <property type="molecule type" value="Genomic_DNA"/>
</dbReference>
<reference evidence="2 3" key="1">
    <citation type="journal article" date="2018" name="Mar. Genomics">
        <title>Complete genome sequence of Marinifilaceae bacterium strain SPP2, isolated from the Antarctic marine sediment.</title>
        <authorList>
            <person name="Watanabe M."/>
            <person name="Kojima H."/>
            <person name="Fukui M."/>
        </authorList>
    </citation>
    <scope>NUCLEOTIDE SEQUENCE [LARGE SCALE GENOMIC DNA]</scope>
    <source>
        <strain evidence="2 3">SPP2</strain>
    </source>
</reference>
<gene>
    <name evidence="2" type="ORF">ALGA_4084</name>
</gene>
<keyword evidence="1" id="KW-0472">Membrane</keyword>
<name>A0A1Y1CPT1_9BACT</name>